<dbReference type="KEGG" id="php:PhaeoP97_01839"/>
<gene>
    <name evidence="4" type="ORF">PhaeoP97_01839</name>
</gene>
<organism evidence="4 5">
    <name type="scientific">Phaeobacter porticola</name>
    <dbReference type="NCBI Taxonomy" id="1844006"/>
    <lineage>
        <taxon>Bacteria</taxon>
        <taxon>Pseudomonadati</taxon>
        <taxon>Pseudomonadota</taxon>
        <taxon>Alphaproteobacteria</taxon>
        <taxon>Rhodobacterales</taxon>
        <taxon>Roseobacteraceae</taxon>
        <taxon>Phaeobacter</taxon>
    </lineage>
</organism>
<keyword evidence="5" id="KW-1185">Reference proteome</keyword>
<evidence type="ECO:0000256" key="1">
    <source>
        <dbReference type="ARBA" id="ARBA00023002"/>
    </source>
</evidence>
<name>A0A1L3I5D7_9RHOB</name>
<dbReference type="Gene3D" id="3.20.20.30">
    <property type="entry name" value="Luciferase-like domain"/>
    <property type="match status" value="1"/>
</dbReference>
<keyword evidence="2 4" id="KW-0503">Monooxygenase</keyword>
<dbReference type="RefSeq" id="WP_072504810.1">
    <property type="nucleotide sequence ID" value="NZ_CP016364.1"/>
</dbReference>
<dbReference type="GO" id="GO:0004497">
    <property type="term" value="F:monooxygenase activity"/>
    <property type="evidence" value="ECO:0007669"/>
    <property type="project" value="UniProtKB-KW"/>
</dbReference>
<dbReference type="STRING" id="1844006.PhaeoP97_01839"/>
<dbReference type="InterPro" id="IPR050766">
    <property type="entry name" value="Bact_Lucif_Oxidored"/>
</dbReference>
<accession>A0A1L3I5D7</accession>
<dbReference type="EMBL" id="CP016364">
    <property type="protein sequence ID" value="APG47252.1"/>
    <property type="molecule type" value="Genomic_DNA"/>
</dbReference>
<dbReference type="InterPro" id="IPR036661">
    <property type="entry name" value="Luciferase-like_sf"/>
</dbReference>
<dbReference type="PANTHER" id="PTHR30137:SF8">
    <property type="entry name" value="BLR5498 PROTEIN"/>
    <property type="match status" value="1"/>
</dbReference>
<dbReference type="PANTHER" id="PTHR30137">
    <property type="entry name" value="LUCIFERASE-LIKE MONOOXYGENASE"/>
    <property type="match status" value="1"/>
</dbReference>
<dbReference type="Proteomes" id="UP000183859">
    <property type="component" value="Chromosome"/>
</dbReference>
<dbReference type="GO" id="GO:0016705">
    <property type="term" value="F:oxidoreductase activity, acting on paired donors, with incorporation or reduction of molecular oxygen"/>
    <property type="evidence" value="ECO:0007669"/>
    <property type="project" value="InterPro"/>
</dbReference>
<dbReference type="GO" id="GO:0005829">
    <property type="term" value="C:cytosol"/>
    <property type="evidence" value="ECO:0007669"/>
    <property type="project" value="TreeGrafter"/>
</dbReference>
<dbReference type="InterPro" id="IPR011251">
    <property type="entry name" value="Luciferase-like_dom"/>
</dbReference>
<proteinExistence type="predicted"/>
<evidence type="ECO:0000259" key="3">
    <source>
        <dbReference type="Pfam" id="PF00296"/>
    </source>
</evidence>
<dbReference type="AlphaFoldDB" id="A0A1L3I5D7"/>
<dbReference type="Pfam" id="PF00296">
    <property type="entry name" value="Bac_luciferase"/>
    <property type="match status" value="1"/>
</dbReference>
<evidence type="ECO:0000313" key="5">
    <source>
        <dbReference type="Proteomes" id="UP000183859"/>
    </source>
</evidence>
<feature type="domain" description="Luciferase-like" evidence="3">
    <location>
        <begin position="1"/>
        <end position="314"/>
    </location>
</feature>
<dbReference type="OrthoDB" id="9804736at2"/>
<reference evidence="5" key="1">
    <citation type="submission" date="2016-07" db="EMBL/GenBank/DDBJ databases">
        <title>Phaeobacter portensis sp. nov., a tropodithietic acid producing bacterium isolated from a German harbor.</title>
        <authorList>
            <person name="Freese H.M."/>
            <person name="Bunk B."/>
            <person name="Breider S."/>
            <person name="Brinkhoff T."/>
        </authorList>
    </citation>
    <scope>NUCLEOTIDE SEQUENCE [LARGE SCALE GENOMIC DNA]</scope>
    <source>
        <strain evidence="5">P97</strain>
    </source>
</reference>
<keyword evidence="1" id="KW-0560">Oxidoreductase</keyword>
<evidence type="ECO:0000313" key="4">
    <source>
        <dbReference type="EMBL" id="APG47252.1"/>
    </source>
</evidence>
<evidence type="ECO:0000256" key="2">
    <source>
        <dbReference type="ARBA" id="ARBA00023033"/>
    </source>
</evidence>
<sequence>MRFSLFVHMERTSAEQDQQRLYDEFVALAKIADDGGMHAVWTGEHHGMDFTIAPNPFLNLVDLARQTRHVRLGTGTIIAPFWHPIRLAGEAAMTDLITEGRLELGIARGAYSYEYERMVPGMDAWDAGQRMRELVPAIQGLWRGDHAQEGTYHSFPATTSSPKPRQENGPPIWVAARDPNSHEFAVVNGCHVQVTPLWQGDEEITRLIETFNDACAKYPDVQRPDIMLLNHTYIAADAADAQQAAEEINRFYCYFGAWFKNERPVSQGLIAPLSEAEIAAHPFYSPEAMLRDNVIATAEDAIARIRGYEALGYDEYSFWIDSGMSFERKRASLERFIRDVMPAFA</sequence>
<dbReference type="SUPFAM" id="SSF51679">
    <property type="entry name" value="Bacterial luciferase-like"/>
    <property type="match status" value="1"/>
</dbReference>
<protein>
    <submittedName>
        <fullName evidence="4">Putative flavin monooxygenase</fullName>
    </submittedName>
</protein>